<comment type="similarity">
    <text evidence="2 9">Belongs to the alkaline ceramidase family.</text>
</comment>
<proteinExistence type="inferred from homology"/>
<dbReference type="AlphaFoldDB" id="A0A8B8EWJ4"/>
<dbReference type="GO" id="GO:0071602">
    <property type="term" value="P:phytosphingosine biosynthetic process"/>
    <property type="evidence" value="ECO:0007669"/>
    <property type="project" value="TreeGrafter"/>
</dbReference>
<sequence>MAPVEGIWGAPTSTIDWCEENYHVTPFIAEFWNTISNVIFIIPSLLMLAIGTIEGHEERFQWCHFSVFTVGFGSWCFHMTLLYSMQLLDELPMIYGAAFHLYSDIEVTSPLNHKNRPLQIGLSIYCIIVTAFYLFSKHVIFFQVSYGILVTLMVLSSVWLMLNYEHNTPLYITGLVTYMSGFILWNLDQHFCGNIQLIRQEYLGMFAPLFQLHAWWHILAGTGTYLSVLFSAHTRYLYLGMKPEIKFWMKVWPYLRLRKQKKE</sequence>
<dbReference type="GO" id="GO:0016811">
    <property type="term" value="F:hydrolase activity, acting on carbon-nitrogen (but not peptide) bonds, in linear amides"/>
    <property type="evidence" value="ECO:0007669"/>
    <property type="project" value="InterPro"/>
</dbReference>
<feature type="binding site" evidence="8">
    <location>
        <position position="217"/>
    </location>
    <ligand>
        <name>Zn(2+)</name>
        <dbReference type="ChEBI" id="CHEBI:29105"/>
        <note>catalytic</note>
    </ligand>
</feature>
<evidence type="ECO:0000256" key="9">
    <source>
        <dbReference type="RuleBase" id="RU364079"/>
    </source>
</evidence>
<feature type="transmembrane region" description="Helical" evidence="9">
    <location>
        <begin position="118"/>
        <end position="135"/>
    </location>
</feature>
<keyword evidence="7" id="KW-0106">Calcium</keyword>
<protein>
    <recommendedName>
        <fullName evidence="9">Alkaline ceramidase</fullName>
        <ecNumber evidence="9">3.5.1.-</ecNumber>
    </recommendedName>
</protein>
<dbReference type="Pfam" id="PF05875">
    <property type="entry name" value="Ceramidase"/>
    <property type="match status" value="1"/>
</dbReference>
<dbReference type="Proteomes" id="UP000694844">
    <property type="component" value="Chromosome 5"/>
</dbReference>
<dbReference type="PANTHER" id="PTHR46187">
    <property type="entry name" value="ALKALINE CERAMIDASE 3"/>
    <property type="match status" value="1"/>
</dbReference>
<organism evidence="10 11">
    <name type="scientific">Crassostrea virginica</name>
    <name type="common">Eastern oyster</name>
    <dbReference type="NCBI Taxonomy" id="6565"/>
    <lineage>
        <taxon>Eukaryota</taxon>
        <taxon>Metazoa</taxon>
        <taxon>Spiralia</taxon>
        <taxon>Lophotrochozoa</taxon>
        <taxon>Mollusca</taxon>
        <taxon>Bivalvia</taxon>
        <taxon>Autobranchia</taxon>
        <taxon>Pteriomorphia</taxon>
        <taxon>Ostreida</taxon>
        <taxon>Ostreoidea</taxon>
        <taxon>Ostreidae</taxon>
        <taxon>Crassostrea</taxon>
    </lineage>
</organism>
<feature type="transmembrane region" description="Helical" evidence="9">
    <location>
        <begin position="62"/>
        <end position="83"/>
    </location>
</feature>
<feature type="transmembrane region" description="Helical" evidence="9">
    <location>
        <begin position="31"/>
        <end position="50"/>
    </location>
</feature>
<accession>A0A8B8EWJ4</accession>
<keyword evidence="8" id="KW-0862">Zinc</keyword>
<feature type="binding site" evidence="7">
    <location>
        <position position="16"/>
    </location>
    <ligand>
        <name>Ca(2+)</name>
        <dbReference type="ChEBI" id="CHEBI:29108"/>
    </ligand>
</feature>
<gene>
    <name evidence="11" type="primary">LOC111137275</name>
</gene>
<keyword evidence="6 9" id="KW-0472">Membrane</keyword>
<feature type="binding site" evidence="8">
    <location>
        <position position="78"/>
    </location>
    <ligand>
        <name>Zn(2+)</name>
        <dbReference type="ChEBI" id="CHEBI:29105"/>
        <note>catalytic</note>
    </ligand>
</feature>
<dbReference type="KEGG" id="cvn:111137275"/>
<dbReference type="GO" id="GO:0005789">
    <property type="term" value="C:endoplasmic reticulum membrane"/>
    <property type="evidence" value="ECO:0007669"/>
    <property type="project" value="TreeGrafter"/>
</dbReference>
<name>A0A8B8EWJ4_CRAVI</name>
<dbReference type="RefSeq" id="XP_022344380.1">
    <property type="nucleotide sequence ID" value="XM_022488672.1"/>
</dbReference>
<dbReference type="EC" id="3.5.1.-" evidence="9"/>
<comment type="function">
    <text evidence="9">Hydrolyzes the sphingolipid ceramide into sphingosine and free fatty acid.</text>
</comment>
<dbReference type="GeneID" id="111137275"/>
<evidence type="ECO:0000256" key="6">
    <source>
        <dbReference type="ARBA" id="ARBA00023136"/>
    </source>
</evidence>
<feature type="transmembrane region" description="Helical" evidence="9">
    <location>
        <begin position="140"/>
        <end position="162"/>
    </location>
</feature>
<dbReference type="InterPro" id="IPR008901">
    <property type="entry name" value="ACER"/>
</dbReference>
<evidence type="ECO:0000256" key="1">
    <source>
        <dbReference type="ARBA" id="ARBA00004141"/>
    </source>
</evidence>
<keyword evidence="7" id="KW-0479">Metal-binding</keyword>
<evidence type="ECO:0000256" key="7">
    <source>
        <dbReference type="PIRSR" id="PIRSR608901-1"/>
    </source>
</evidence>
<keyword evidence="5 9" id="KW-1133">Transmembrane helix</keyword>
<keyword evidence="9" id="KW-0443">Lipid metabolism</keyword>
<feature type="binding site" evidence="7">
    <location>
        <position position="30"/>
    </location>
    <ligand>
        <name>Ca(2+)</name>
        <dbReference type="ChEBI" id="CHEBI:29108"/>
    </ligand>
</feature>
<evidence type="ECO:0000313" key="10">
    <source>
        <dbReference type="Proteomes" id="UP000694844"/>
    </source>
</evidence>
<keyword evidence="4 9" id="KW-0378">Hydrolase</keyword>
<feature type="binding site" evidence="7">
    <location>
        <position position="17"/>
    </location>
    <ligand>
        <name>Ca(2+)</name>
        <dbReference type="ChEBI" id="CHEBI:29108"/>
    </ligand>
</feature>
<evidence type="ECO:0000256" key="3">
    <source>
        <dbReference type="ARBA" id="ARBA00022692"/>
    </source>
</evidence>
<evidence type="ECO:0000256" key="8">
    <source>
        <dbReference type="PIRSR" id="PIRSR608901-2"/>
    </source>
</evidence>
<feature type="binding site" evidence="7">
    <location>
        <position position="21"/>
    </location>
    <ligand>
        <name>Ca(2+)</name>
        <dbReference type="ChEBI" id="CHEBI:29108"/>
    </ligand>
</feature>
<keyword evidence="10" id="KW-1185">Reference proteome</keyword>
<comment type="caution">
    <text evidence="9">Lacks conserved residue(s) required for the propagation of feature annotation.</text>
</comment>
<evidence type="ECO:0000256" key="5">
    <source>
        <dbReference type="ARBA" id="ARBA00022989"/>
    </source>
</evidence>
<dbReference type="GO" id="GO:0006672">
    <property type="term" value="P:ceramide metabolic process"/>
    <property type="evidence" value="ECO:0007669"/>
    <property type="project" value="InterPro"/>
</dbReference>
<dbReference type="GO" id="GO:0046872">
    <property type="term" value="F:metal ion binding"/>
    <property type="evidence" value="ECO:0007669"/>
    <property type="project" value="UniProtKB-KW"/>
</dbReference>
<dbReference type="PANTHER" id="PTHR46187:SF3">
    <property type="entry name" value="ALKALINE CERAMIDASE 3"/>
    <property type="match status" value="1"/>
</dbReference>
<dbReference type="OrthoDB" id="187171at2759"/>
<comment type="subcellular location">
    <subcellularLocation>
        <location evidence="1">Membrane</location>
        <topology evidence="1">Multi-pass membrane protein</topology>
    </subcellularLocation>
</comment>
<feature type="binding site" evidence="7">
    <location>
        <position position="19"/>
    </location>
    <ligand>
        <name>Ca(2+)</name>
        <dbReference type="ChEBI" id="CHEBI:29108"/>
    </ligand>
</feature>
<reference evidence="11" key="1">
    <citation type="submission" date="2025-08" db="UniProtKB">
        <authorList>
            <consortium name="RefSeq"/>
        </authorList>
    </citation>
    <scope>IDENTIFICATION</scope>
    <source>
        <tissue evidence="11">Whole sample</tissue>
    </source>
</reference>
<evidence type="ECO:0000313" key="11">
    <source>
        <dbReference type="RefSeq" id="XP_022344380.1"/>
    </source>
</evidence>
<comment type="cofactor">
    <cofactor evidence="8">
        <name>Zn(2+)</name>
        <dbReference type="ChEBI" id="CHEBI:29105"/>
    </cofactor>
</comment>
<evidence type="ECO:0000256" key="2">
    <source>
        <dbReference type="ARBA" id="ARBA00009780"/>
    </source>
</evidence>
<keyword evidence="3 9" id="KW-0812">Transmembrane</keyword>
<feature type="binding site" evidence="8">
    <location>
        <position position="213"/>
    </location>
    <ligand>
        <name>Zn(2+)</name>
        <dbReference type="ChEBI" id="CHEBI:29105"/>
        <note>catalytic</note>
    </ligand>
</feature>
<evidence type="ECO:0000256" key="4">
    <source>
        <dbReference type="ARBA" id="ARBA00022801"/>
    </source>
</evidence>